<reference evidence="6" key="1">
    <citation type="submission" date="2016-03" db="EMBL/GenBank/DDBJ databases">
        <title>Complete genome sequence of Solimmundus cernigliae, representing a novel lineage of polycyclic aromatic hydrocarbon degraders within the Gammaproteobacteria.</title>
        <authorList>
            <person name="Singleton D.R."/>
            <person name="Dickey A.N."/>
            <person name="Scholl E.H."/>
            <person name="Wright F.A."/>
            <person name="Aitken M.D."/>
        </authorList>
    </citation>
    <scope>NUCLEOTIDE SEQUENCE [LARGE SCALE GENOMIC DNA]</scope>
    <source>
        <strain evidence="6">TR3.2</strain>
    </source>
</reference>
<keyword evidence="2" id="KW-0784">Thiamine biosynthesis</keyword>
<proteinExistence type="predicted"/>
<dbReference type="Gene3D" id="3.30.9.10">
    <property type="entry name" value="D-Amino Acid Oxidase, subunit A, domain 2"/>
    <property type="match status" value="1"/>
</dbReference>
<keyword evidence="6" id="KW-1185">Reference proteome</keyword>
<evidence type="ECO:0000313" key="5">
    <source>
        <dbReference type="EMBL" id="ANX04212.1"/>
    </source>
</evidence>
<dbReference type="Proteomes" id="UP000092952">
    <property type="component" value="Chromosome"/>
</dbReference>
<evidence type="ECO:0000256" key="2">
    <source>
        <dbReference type="ARBA" id="ARBA00022977"/>
    </source>
</evidence>
<evidence type="ECO:0000313" key="6">
    <source>
        <dbReference type="Proteomes" id="UP000092952"/>
    </source>
</evidence>
<dbReference type="EMBL" id="CP014671">
    <property type="protein sequence ID" value="ANX04212.1"/>
    <property type="molecule type" value="Genomic_DNA"/>
</dbReference>
<accession>A0A1B1YU01</accession>
<dbReference type="InParanoid" id="A0A1B1YU01"/>
<organism evidence="5 6">
    <name type="scientific">Immundisolibacter cernigliae</name>
    <dbReference type="NCBI Taxonomy" id="1810504"/>
    <lineage>
        <taxon>Bacteria</taxon>
        <taxon>Pseudomonadati</taxon>
        <taxon>Pseudomonadota</taxon>
        <taxon>Gammaproteobacteria</taxon>
        <taxon>Immundisolibacterales</taxon>
        <taxon>Immundisolibacteraceae</taxon>
        <taxon>Immundisolibacter</taxon>
    </lineage>
</organism>
<dbReference type="KEGG" id="gbi:PG2T_08495"/>
<dbReference type="GO" id="GO:0005737">
    <property type="term" value="C:cytoplasm"/>
    <property type="evidence" value="ECO:0007669"/>
    <property type="project" value="TreeGrafter"/>
</dbReference>
<dbReference type="Pfam" id="PF01266">
    <property type="entry name" value="DAO"/>
    <property type="match status" value="1"/>
</dbReference>
<dbReference type="PRINTS" id="PR00420">
    <property type="entry name" value="RNGMNOXGNASE"/>
</dbReference>
<feature type="domain" description="FAD dependent oxidoreductase" evidence="4">
    <location>
        <begin position="4"/>
        <end position="341"/>
    </location>
</feature>
<dbReference type="RefSeq" id="WP_075968160.1">
    <property type="nucleotide sequence ID" value="NZ_CP014671.1"/>
</dbReference>
<dbReference type="AlphaFoldDB" id="A0A1B1YU01"/>
<dbReference type="Gene3D" id="3.50.50.60">
    <property type="entry name" value="FAD/NAD(P)-binding domain"/>
    <property type="match status" value="1"/>
</dbReference>
<dbReference type="UniPathway" id="UPA00060"/>
<dbReference type="InterPro" id="IPR012727">
    <property type="entry name" value="Gly_oxidase_ThiO"/>
</dbReference>
<evidence type="ECO:0000256" key="3">
    <source>
        <dbReference type="ARBA" id="ARBA00023002"/>
    </source>
</evidence>
<dbReference type="InterPro" id="IPR006076">
    <property type="entry name" value="FAD-dep_OxRdtase"/>
</dbReference>
<dbReference type="SUPFAM" id="SSF51905">
    <property type="entry name" value="FAD/NAD(P)-binding domain"/>
    <property type="match status" value="1"/>
</dbReference>
<comment type="pathway">
    <text evidence="1">Cofactor biosynthesis; thiamine diphosphate biosynthesis.</text>
</comment>
<dbReference type="GO" id="GO:0016491">
    <property type="term" value="F:oxidoreductase activity"/>
    <property type="evidence" value="ECO:0007669"/>
    <property type="project" value="UniProtKB-KW"/>
</dbReference>
<dbReference type="SUPFAM" id="SSF54373">
    <property type="entry name" value="FAD-linked reductases, C-terminal domain"/>
    <property type="match status" value="1"/>
</dbReference>
<dbReference type="GO" id="GO:0009228">
    <property type="term" value="P:thiamine biosynthetic process"/>
    <property type="evidence" value="ECO:0007669"/>
    <property type="project" value="UniProtKB-KW"/>
</dbReference>
<dbReference type="GO" id="GO:0009229">
    <property type="term" value="P:thiamine diphosphate biosynthetic process"/>
    <property type="evidence" value="ECO:0007669"/>
    <property type="project" value="UniProtKB-UniPathway"/>
</dbReference>
<keyword evidence="3" id="KW-0560">Oxidoreductase</keyword>
<evidence type="ECO:0000259" key="4">
    <source>
        <dbReference type="Pfam" id="PF01266"/>
    </source>
</evidence>
<dbReference type="PANTHER" id="PTHR13847:SF289">
    <property type="entry name" value="GLYCINE OXIDASE"/>
    <property type="match status" value="1"/>
</dbReference>
<dbReference type="GO" id="GO:0050660">
    <property type="term" value="F:flavin adenine dinucleotide binding"/>
    <property type="evidence" value="ECO:0007669"/>
    <property type="project" value="InterPro"/>
</dbReference>
<dbReference type="STRING" id="1810504.PG2T_08495"/>
<protein>
    <recommendedName>
        <fullName evidence="4">FAD dependent oxidoreductase domain-containing protein</fullName>
    </recommendedName>
</protein>
<sequence length="363" mass="38263">MGHVTVVGGGVIGLMAARELRAAGLDVTVLDRGEIGREASWAGSGILSPLHPWRQPDAVQPLSLWSQRAYPDLAAALAAESGIDPELLPSGLLLPDCTDAGAAQAWAKRWQVPLESLDATALRRAEPALAPHCAGLLLPQVAQVRNPRLMRALRIALQRAGVAFEEHCEVLGFAPREDRIAALDTRDGRRPVDVLLVTTGAWTGDLLRTCGLALPIAPVRGQILALQTEPGLIRHVVLAEDHYLVPRRDGLLLAGSTVEHVGFDKTLAPSSAAALRAAAARLVPALADAPQVAHWAGLRPGSPDGTPYIGRHPQFENVYVSAGHYRSGLTLAPASAALVSALITGQRPPLDGAAYQLERADAG</sequence>
<dbReference type="FunCoup" id="A0A1B1YU01">
    <property type="interactions" value="449"/>
</dbReference>
<dbReference type="PANTHER" id="PTHR13847">
    <property type="entry name" value="SARCOSINE DEHYDROGENASE-RELATED"/>
    <property type="match status" value="1"/>
</dbReference>
<gene>
    <name evidence="5" type="ORF">PG2T_08495</name>
</gene>
<dbReference type="NCBIfam" id="TIGR02352">
    <property type="entry name" value="thiamin_ThiO"/>
    <property type="match status" value="1"/>
</dbReference>
<name>A0A1B1YU01_9GAMM</name>
<evidence type="ECO:0000256" key="1">
    <source>
        <dbReference type="ARBA" id="ARBA00004948"/>
    </source>
</evidence>
<dbReference type="InterPro" id="IPR036188">
    <property type="entry name" value="FAD/NAD-bd_sf"/>
</dbReference>